<dbReference type="Gene3D" id="3.40.50.720">
    <property type="entry name" value="NAD(P)-binding Rossmann-like Domain"/>
    <property type="match status" value="1"/>
</dbReference>
<comment type="caution">
    <text evidence="1">The sequence shown here is derived from an EMBL/GenBank/DDBJ whole genome shotgun (WGS) entry which is preliminary data.</text>
</comment>
<evidence type="ECO:0000313" key="2">
    <source>
        <dbReference type="Proteomes" id="UP000789901"/>
    </source>
</evidence>
<dbReference type="SUPFAM" id="SSF51735">
    <property type="entry name" value="NAD(P)-binding Rossmann-fold domains"/>
    <property type="match status" value="1"/>
</dbReference>
<name>A0ABN7VGS3_GIGMA</name>
<feature type="non-terminal residue" evidence="1">
    <location>
        <position position="1"/>
    </location>
</feature>
<reference evidence="1 2" key="1">
    <citation type="submission" date="2021-06" db="EMBL/GenBank/DDBJ databases">
        <authorList>
            <person name="Kallberg Y."/>
            <person name="Tangrot J."/>
            <person name="Rosling A."/>
        </authorList>
    </citation>
    <scope>NUCLEOTIDE SEQUENCE [LARGE SCALE GENOMIC DNA]</scope>
    <source>
        <strain evidence="1 2">120-4 pot B 10/14</strain>
    </source>
</reference>
<dbReference type="InterPro" id="IPR036291">
    <property type="entry name" value="NAD(P)-bd_dom_sf"/>
</dbReference>
<dbReference type="InterPro" id="IPR002347">
    <property type="entry name" value="SDR_fam"/>
</dbReference>
<dbReference type="Pfam" id="PF00106">
    <property type="entry name" value="adh_short"/>
    <property type="match status" value="1"/>
</dbReference>
<sequence>NFLHVENEALEVEVSEADVSKQSARYKKGLAKGMDKIEDISSDKLNTMIDTNVKGLIYVTQAVLPRMKGRQKDHIIYK</sequence>
<organism evidence="1 2">
    <name type="scientific">Gigaspora margarita</name>
    <dbReference type="NCBI Taxonomy" id="4874"/>
    <lineage>
        <taxon>Eukaryota</taxon>
        <taxon>Fungi</taxon>
        <taxon>Fungi incertae sedis</taxon>
        <taxon>Mucoromycota</taxon>
        <taxon>Glomeromycotina</taxon>
        <taxon>Glomeromycetes</taxon>
        <taxon>Diversisporales</taxon>
        <taxon>Gigasporaceae</taxon>
        <taxon>Gigaspora</taxon>
    </lineage>
</organism>
<dbReference type="Proteomes" id="UP000789901">
    <property type="component" value="Unassembled WGS sequence"/>
</dbReference>
<protein>
    <submittedName>
        <fullName evidence="1">23351_t:CDS:1</fullName>
    </submittedName>
</protein>
<dbReference type="EMBL" id="CAJVQB010014530">
    <property type="protein sequence ID" value="CAG8768994.1"/>
    <property type="molecule type" value="Genomic_DNA"/>
</dbReference>
<accession>A0ABN7VGS3</accession>
<keyword evidence="2" id="KW-1185">Reference proteome</keyword>
<evidence type="ECO:0000313" key="1">
    <source>
        <dbReference type="EMBL" id="CAG8768994.1"/>
    </source>
</evidence>
<proteinExistence type="predicted"/>
<gene>
    <name evidence="1" type="ORF">GMARGA_LOCUS18312</name>
</gene>